<feature type="domain" description="Integrator complex subunit 5 C-terminal" evidence="1">
    <location>
        <begin position="79"/>
        <end position="310"/>
    </location>
</feature>
<dbReference type="EMBL" id="OU015566">
    <property type="protein sequence ID" value="CAG5105819.1"/>
    <property type="molecule type" value="Genomic_DNA"/>
</dbReference>
<reference evidence="2 3" key="1">
    <citation type="submission" date="2021-04" db="EMBL/GenBank/DDBJ databases">
        <authorList>
            <person name="Bliznina A."/>
        </authorList>
    </citation>
    <scope>NUCLEOTIDE SEQUENCE [LARGE SCALE GENOMIC DNA]</scope>
</reference>
<proteinExistence type="predicted"/>
<dbReference type="PANTHER" id="PTHR31697:SF2">
    <property type="entry name" value="INTEGRATOR COMPLEX SUBUNIT 5"/>
    <property type="match status" value="1"/>
</dbReference>
<dbReference type="InterPro" id="IPR029444">
    <property type="entry name" value="INTS5_C"/>
</dbReference>
<sequence length="346" mass="39721">MIIAVEIIRKLKLKEAPTSLNLALEAMTLDFPIFLTAEYDEVFPKMWSFWIKAASEDAASFSTILRFMFDSVRKSHKRKQVEFEVPEKKKVSLLEQAQKISQKAPNIMGVGIIGKGAKKRRVIPPEEIEEDSQLNSVVLQFIKEVLNTVEKEEAKLLLTNTAVSLFTEVFCEEHPDIESFWPVPVGRGVQRTNLEKDLVLLKSIPKLTFPLISVLADDWRIFNRMTFIFRAKMNQLLAFWEACRFTDAVSCQKELRESISLVTLLSKSGIIPEIIAQTSLIYEFCAPYHVFLLLNSIWGYLHCHPPTAELLESKFQGVNTDIFLTDARNIMLENIDRTGHLFDKFF</sequence>
<evidence type="ECO:0000259" key="1">
    <source>
        <dbReference type="Pfam" id="PF14838"/>
    </source>
</evidence>
<accession>A0ABN7SR80</accession>
<evidence type="ECO:0000313" key="3">
    <source>
        <dbReference type="Proteomes" id="UP001158576"/>
    </source>
</evidence>
<dbReference type="Pfam" id="PF14838">
    <property type="entry name" value="INTS5_C"/>
    <property type="match status" value="1"/>
</dbReference>
<protein>
    <submittedName>
        <fullName evidence="2">Oidioi.mRNA.OKI2018_I69.chr1.g2483.t1.cds</fullName>
    </submittedName>
</protein>
<dbReference type="PANTHER" id="PTHR31697">
    <property type="entry name" value="INTEGRATOR COMPLEX SUBUNIT 5"/>
    <property type="match status" value="1"/>
</dbReference>
<organism evidence="2 3">
    <name type="scientific">Oikopleura dioica</name>
    <name type="common">Tunicate</name>
    <dbReference type="NCBI Taxonomy" id="34765"/>
    <lineage>
        <taxon>Eukaryota</taxon>
        <taxon>Metazoa</taxon>
        <taxon>Chordata</taxon>
        <taxon>Tunicata</taxon>
        <taxon>Appendicularia</taxon>
        <taxon>Copelata</taxon>
        <taxon>Oikopleuridae</taxon>
        <taxon>Oikopleura</taxon>
    </lineage>
</organism>
<name>A0ABN7SR80_OIKDI</name>
<gene>
    <name evidence="2" type="ORF">OKIOD_LOCUS11248</name>
</gene>
<dbReference type="Proteomes" id="UP001158576">
    <property type="component" value="Chromosome 1"/>
</dbReference>
<keyword evidence="3" id="KW-1185">Reference proteome</keyword>
<evidence type="ECO:0000313" key="2">
    <source>
        <dbReference type="EMBL" id="CAG5105819.1"/>
    </source>
</evidence>
<dbReference type="InterPro" id="IPR040316">
    <property type="entry name" value="INTS5"/>
</dbReference>